<accession>A0ABD3I5C8</accession>
<feature type="compositionally biased region" description="Polar residues" evidence="1">
    <location>
        <begin position="63"/>
        <end position="74"/>
    </location>
</feature>
<sequence>MASYNDVFYDDDAPSWLTGKEDDDTQDSQLGLSIFPLSSMGCCGSQDVELGMAEELRMLPPEFQSQRPIRNVNSAGRGGKGQPGNQSQPGKYTDVDNYSLNLIP</sequence>
<keyword evidence="3" id="KW-1185">Reference proteome</keyword>
<proteinExistence type="predicted"/>
<gene>
    <name evidence="2" type="ORF">R1sor_011800</name>
</gene>
<organism evidence="2 3">
    <name type="scientific">Riccia sorocarpa</name>
    <dbReference type="NCBI Taxonomy" id="122646"/>
    <lineage>
        <taxon>Eukaryota</taxon>
        <taxon>Viridiplantae</taxon>
        <taxon>Streptophyta</taxon>
        <taxon>Embryophyta</taxon>
        <taxon>Marchantiophyta</taxon>
        <taxon>Marchantiopsida</taxon>
        <taxon>Marchantiidae</taxon>
        <taxon>Marchantiales</taxon>
        <taxon>Ricciaceae</taxon>
        <taxon>Riccia</taxon>
    </lineage>
</organism>
<protein>
    <submittedName>
        <fullName evidence="2">Uncharacterized protein</fullName>
    </submittedName>
</protein>
<comment type="caution">
    <text evidence="2">The sequence shown here is derived from an EMBL/GenBank/DDBJ whole genome shotgun (WGS) entry which is preliminary data.</text>
</comment>
<feature type="region of interest" description="Disordered" evidence="1">
    <location>
        <begin position="1"/>
        <end position="25"/>
    </location>
</feature>
<evidence type="ECO:0000313" key="2">
    <source>
        <dbReference type="EMBL" id="KAL3697724.1"/>
    </source>
</evidence>
<evidence type="ECO:0000313" key="3">
    <source>
        <dbReference type="Proteomes" id="UP001633002"/>
    </source>
</evidence>
<dbReference type="Proteomes" id="UP001633002">
    <property type="component" value="Unassembled WGS sequence"/>
</dbReference>
<evidence type="ECO:0000256" key="1">
    <source>
        <dbReference type="SAM" id="MobiDB-lite"/>
    </source>
</evidence>
<name>A0ABD3I5C8_9MARC</name>
<feature type="region of interest" description="Disordered" evidence="1">
    <location>
        <begin position="60"/>
        <end position="104"/>
    </location>
</feature>
<dbReference type="EMBL" id="JBJQOH010000002">
    <property type="protein sequence ID" value="KAL3697724.1"/>
    <property type="molecule type" value="Genomic_DNA"/>
</dbReference>
<feature type="compositionally biased region" description="Polar residues" evidence="1">
    <location>
        <begin position="83"/>
        <end position="104"/>
    </location>
</feature>
<reference evidence="2 3" key="1">
    <citation type="submission" date="2024-09" db="EMBL/GenBank/DDBJ databases">
        <title>Chromosome-scale assembly of Riccia sorocarpa.</title>
        <authorList>
            <person name="Paukszto L."/>
        </authorList>
    </citation>
    <scope>NUCLEOTIDE SEQUENCE [LARGE SCALE GENOMIC DNA]</scope>
    <source>
        <strain evidence="2">LP-2024</strain>
        <tissue evidence="2">Aerial parts of the thallus</tissue>
    </source>
</reference>
<dbReference type="AlphaFoldDB" id="A0ABD3I5C8"/>